<dbReference type="OrthoDB" id="9803968at2"/>
<dbReference type="GO" id="GO:0016405">
    <property type="term" value="F:CoA-ligase activity"/>
    <property type="evidence" value="ECO:0007669"/>
    <property type="project" value="TreeGrafter"/>
</dbReference>
<dbReference type="InterPro" id="IPR000873">
    <property type="entry name" value="AMP-dep_synth/lig_dom"/>
</dbReference>
<name>A0A368VY31_9ACTN</name>
<dbReference type="AlphaFoldDB" id="A0A368VY31"/>
<feature type="domain" description="AMP-binding enzyme C-terminal" evidence="2">
    <location>
        <begin position="420"/>
        <end position="498"/>
    </location>
</feature>
<protein>
    <submittedName>
        <fullName evidence="3">Fatty-acyl-CoA synthase</fullName>
    </submittedName>
</protein>
<dbReference type="PROSITE" id="PS00455">
    <property type="entry name" value="AMP_BINDING"/>
    <property type="match status" value="1"/>
</dbReference>
<accession>A0A368VY31</accession>
<dbReference type="PANTHER" id="PTHR24096:SF323">
    <property type="entry name" value="BLR3536 PROTEIN"/>
    <property type="match status" value="1"/>
</dbReference>
<dbReference type="RefSeq" id="WP_114452015.1">
    <property type="nucleotide sequence ID" value="NZ_QPJC01000002.1"/>
</dbReference>
<dbReference type="PANTHER" id="PTHR24096">
    <property type="entry name" value="LONG-CHAIN-FATTY-ACID--COA LIGASE"/>
    <property type="match status" value="1"/>
</dbReference>
<sequence>MYPGAHAATDPQRPAVIMAESGQRLTYGELEERSIRLAHVFREAGLGRGDVVALLTDNSMYAYEVYWAAVRSGMYLTAVNNHLTAPEISYILNDSGAAALVTSATLSDVARELRAEIPGVHTRLAYGGRVEGFDDYESALADAATEPPADQPRGIDLLYSSGTTGRPKGIKPALPERRVDEPGDVLVELLEKVYGFGPDTVYLSPAPVYHAAPLRYAASTQALGGTVVMMERFDPEGALRAIERYGVTHSQWVPTMFVRMLKLPAETRSRYDLSSHRLAVHAAAPCPMDVKRAMIDWWGPILYEYYASTEGAGMTLIDSHQWLAKPGSVGKAVLGTLRICDENGEELPAGEVGTVYFEREDLEFEYLDAPEKTREAMHPHRPHCATVGDIGYVDAEGDLFLTDRKAFMIISGGVNIYPQEVEDALALHPAIVDVAVIGVPDAEMGESVKAVVQAAPGEQPGPDLERTLLEYVRERIAHYKAPRSVDFVDELPRTPTGKLVKGPLKERYRTTAGTA</sequence>
<dbReference type="SUPFAM" id="SSF56801">
    <property type="entry name" value="Acetyl-CoA synthetase-like"/>
    <property type="match status" value="1"/>
</dbReference>
<dbReference type="Gene3D" id="3.30.300.30">
    <property type="match status" value="1"/>
</dbReference>
<dbReference type="InterPro" id="IPR020845">
    <property type="entry name" value="AMP-binding_CS"/>
</dbReference>
<dbReference type="InterPro" id="IPR025110">
    <property type="entry name" value="AMP-bd_C"/>
</dbReference>
<dbReference type="Pfam" id="PF00501">
    <property type="entry name" value="AMP-binding"/>
    <property type="match status" value="1"/>
</dbReference>
<dbReference type="EMBL" id="QPJC01000002">
    <property type="protein sequence ID" value="RCW46227.1"/>
    <property type="molecule type" value="Genomic_DNA"/>
</dbReference>
<feature type="domain" description="AMP-dependent synthetase/ligase" evidence="1">
    <location>
        <begin position="6"/>
        <end position="359"/>
    </location>
</feature>
<gene>
    <name evidence="3" type="ORF">DFQ14_102530</name>
</gene>
<dbReference type="InterPro" id="IPR042099">
    <property type="entry name" value="ANL_N_sf"/>
</dbReference>
<evidence type="ECO:0000259" key="1">
    <source>
        <dbReference type="Pfam" id="PF00501"/>
    </source>
</evidence>
<evidence type="ECO:0000313" key="4">
    <source>
        <dbReference type="Proteomes" id="UP000253495"/>
    </source>
</evidence>
<reference evidence="3 4" key="1">
    <citation type="submission" date="2018-07" db="EMBL/GenBank/DDBJ databases">
        <title>Genomic Encyclopedia of Type Strains, Phase III (KMG-III): the genomes of soil and plant-associated and newly described type strains.</title>
        <authorList>
            <person name="Whitman W."/>
        </authorList>
    </citation>
    <scope>NUCLEOTIDE SEQUENCE [LARGE SCALE GENOMIC DNA]</scope>
    <source>
        <strain evidence="3 4">CECT 8575</strain>
    </source>
</reference>
<proteinExistence type="predicted"/>
<comment type="caution">
    <text evidence="3">The sequence shown here is derived from an EMBL/GenBank/DDBJ whole genome shotgun (WGS) entry which is preliminary data.</text>
</comment>
<evidence type="ECO:0000313" key="3">
    <source>
        <dbReference type="EMBL" id="RCW46227.1"/>
    </source>
</evidence>
<dbReference type="Pfam" id="PF13193">
    <property type="entry name" value="AMP-binding_C"/>
    <property type="match status" value="1"/>
</dbReference>
<keyword evidence="4" id="KW-1185">Reference proteome</keyword>
<evidence type="ECO:0000259" key="2">
    <source>
        <dbReference type="Pfam" id="PF13193"/>
    </source>
</evidence>
<dbReference type="InterPro" id="IPR045851">
    <property type="entry name" value="AMP-bd_C_sf"/>
</dbReference>
<dbReference type="Gene3D" id="3.40.50.12780">
    <property type="entry name" value="N-terminal domain of ligase-like"/>
    <property type="match status" value="1"/>
</dbReference>
<organism evidence="3 4">
    <name type="scientific">Halopolyspora algeriensis</name>
    <dbReference type="NCBI Taxonomy" id="1500506"/>
    <lineage>
        <taxon>Bacteria</taxon>
        <taxon>Bacillati</taxon>
        <taxon>Actinomycetota</taxon>
        <taxon>Actinomycetes</taxon>
        <taxon>Actinomycetes incertae sedis</taxon>
        <taxon>Halopolyspora</taxon>
    </lineage>
</organism>
<dbReference type="Proteomes" id="UP000253495">
    <property type="component" value="Unassembled WGS sequence"/>
</dbReference>